<dbReference type="FunFam" id="3.30.420.40:FF:000028">
    <property type="entry name" value="heat shock 70 kDa protein-like"/>
    <property type="match status" value="1"/>
</dbReference>
<organism evidence="4 5">
    <name type="scientific">Castanea mollissima</name>
    <name type="common">Chinese chestnut</name>
    <dbReference type="NCBI Taxonomy" id="60419"/>
    <lineage>
        <taxon>Eukaryota</taxon>
        <taxon>Viridiplantae</taxon>
        <taxon>Streptophyta</taxon>
        <taxon>Embryophyta</taxon>
        <taxon>Tracheophyta</taxon>
        <taxon>Spermatophyta</taxon>
        <taxon>Magnoliopsida</taxon>
        <taxon>eudicotyledons</taxon>
        <taxon>Gunneridae</taxon>
        <taxon>Pentapetalae</taxon>
        <taxon>rosids</taxon>
        <taxon>fabids</taxon>
        <taxon>Fagales</taxon>
        <taxon>Fagaceae</taxon>
        <taxon>Castanea</taxon>
    </lineage>
</organism>
<sequence>MVLMKMKQIAETYNGSKIKNVVISDLLVSITLNVRPQGMLVEIIANELGNRTTPTYVVFTETHCVIGHAAKEQVAMNPTNTVFRSKRLIGKRFSDASVQHDLKLWPFKVISDPDHGRPIIVVTYKLNESVTESTAAMDSEERTQQQHLVLAHKLFLLRHLDVQDIEKVHLKDAVFAATDDKSPH</sequence>
<accession>A0A8J4VTA8</accession>
<evidence type="ECO:0000313" key="5">
    <source>
        <dbReference type="Proteomes" id="UP000737018"/>
    </source>
</evidence>
<evidence type="ECO:0000313" key="4">
    <source>
        <dbReference type="EMBL" id="KAF3969447.1"/>
    </source>
</evidence>
<comment type="caution">
    <text evidence="4">The sequence shown here is derived from an EMBL/GenBank/DDBJ whole genome shotgun (WGS) entry which is preliminary data.</text>
</comment>
<proteinExistence type="inferred from homology"/>
<gene>
    <name evidence="4" type="ORF">CMV_006754</name>
</gene>
<dbReference type="PRINTS" id="PR00301">
    <property type="entry name" value="HEATSHOCK70"/>
</dbReference>
<dbReference type="InterPro" id="IPR043129">
    <property type="entry name" value="ATPase_NBD"/>
</dbReference>
<protein>
    <submittedName>
        <fullName evidence="4">Uncharacterized protein</fullName>
    </submittedName>
</protein>
<dbReference type="GO" id="GO:0140662">
    <property type="term" value="F:ATP-dependent protein folding chaperone"/>
    <property type="evidence" value="ECO:0007669"/>
    <property type="project" value="InterPro"/>
</dbReference>
<reference evidence="4" key="1">
    <citation type="submission" date="2020-03" db="EMBL/GenBank/DDBJ databases">
        <title>Castanea mollissima Vanexum genome sequencing.</title>
        <authorList>
            <person name="Staton M."/>
        </authorList>
    </citation>
    <scope>NUCLEOTIDE SEQUENCE</scope>
    <source>
        <tissue evidence="4">Leaf</tissue>
    </source>
</reference>
<evidence type="ECO:0000256" key="2">
    <source>
        <dbReference type="ARBA" id="ARBA00022741"/>
    </source>
</evidence>
<dbReference type="Gene3D" id="3.30.420.40">
    <property type="match status" value="1"/>
</dbReference>
<evidence type="ECO:0000256" key="3">
    <source>
        <dbReference type="ARBA" id="ARBA00022840"/>
    </source>
</evidence>
<dbReference type="InterPro" id="IPR013126">
    <property type="entry name" value="Hsp_70_fam"/>
</dbReference>
<dbReference type="SUPFAM" id="SSF53067">
    <property type="entry name" value="Actin-like ATPase domain"/>
    <property type="match status" value="1"/>
</dbReference>
<keyword evidence="3" id="KW-0067">ATP-binding</keyword>
<evidence type="ECO:0000256" key="1">
    <source>
        <dbReference type="ARBA" id="ARBA00007381"/>
    </source>
</evidence>
<keyword evidence="2" id="KW-0547">Nucleotide-binding</keyword>
<dbReference type="EMBL" id="JRKL02000647">
    <property type="protein sequence ID" value="KAF3969447.1"/>
    <property type="molecule type" value="Genomic_DNA"/>
</dbReference>
<dbReference type="Pfam" id="PF00012">
    <property type="entry name" value="HSP70"/>
    <property type="match status" value="1"/>
</dbReference>
<comment type="similarity">
    <text evidence="1">Belongs to the heat shock protein 70 family.</text>
</comment>
<name>A0A8J4VTA8_9ROSI</name>
<dbReference type="OrthoDB" id="3789372at2759"/>
<dbReference type="AlphaFoldDB" id="A0A8J4VTA8"/>
<keyword evidence="5" id="KW-1185">Reference proteome</keyword>
<dbReference type="Proteomes" id="UP000737018">
    <property type="component" value="Unassembled WGS sequence"/>
</dbReference>
<dbReference type="GO" id="GO:0005524">
    <property type="term" value="F:ATP binding"/>
    <property type="evidence" value="ECO:0007669"/>
    <property type="project" value="UniProtKB-KW"/>
</dbReference>
<dbReference type="PANTHER" id="PTHR19375">
    <property type="entry name" value="HEAT SHOCK PROTEIN 70KDA"/>
    <property type="match status" value="1"/>
</dbReference>